<evidence type="ECO:0000256" key="6">
    <source>
        <dbReference type="ARBA" id="ARBA00022519"/>
    </source>
</evidence>
<evidence type="ECO:0000256" key="8">
    <source>
        <dbReference type="ARBA" id="ARBA00022692"/>
    </source>
</evidence>
<feature type="transmembrane region" description="Helical" evidence="13">
    <location>
        <begin position="290"/>
        <end position="311"/>
    </location>
</feature>
<accession>A0ABV7WLB7</accession>
<dbReference type="PANTHER" id="PTHR47755:SF1">
    <property type="entry name" value="CELL DIVISION PROTEIN FTSX"/>
    <property type="match status" value="1"/>
</dbReference>
<evidence type="ECO:0000256" key="9">
    <source>
        <dbReference type="ARBA" id="ARBA00022989"/>
    </source>
</evidence>
<evidence type="ECO:0000259" key="14">
    <source>
        <dbReference type="Pfam" id="PF02687"/>
    </source>
</evidence>
<gene>
    <name evidence="16" type="primary">ftsX</name>
    <name evidence="16" type="ORF">ACFOND_00585</name>
</gene>
<evidence type="ECO:0000256" key="5">
    <source>
        <dbReference type="ARBA" id="ARBA00022475"/>
    </source>
</evidence>
<evidence type="ECO:0000256" key="12">
    <source>
        <dbReference type="PIRNR" id="PIRNR003097"/>
    </source>
</evidence>
<keyword evidence="9 13" id="KW-1133">Transmembrane helix</keyword>
<dbReference type="InterPro" id="IPR003838">
    <property type="entry name" value="ABC3_permease_C"/>
</dbReference>
<comment type="subcellular location">
    <subcellularLocation>
        <location evidence="1">Cell inner membrane</location>
        <topology evidence="1">Multi-pass membrane protein</topology>
    </subcellularLocation>
</comment>
<comment type="similarity">
    <text evidence="2 12">Belongs to the ABC-4 integral membrane protein family. FtsX subfamily.</text>
</comment>
<name>A0ABV7WLB7_9GAMM</name>
<comment type="subunit">
    <text evidence="3">Forms a membrane-associated complex with FtsE.</text>
</comment>
<evidence type="ECO:0000256" key="11">
    <source>
        <dbReference type="ARBA" id="ARBA00023306"/>
    </source>
</evidence>
<dbReference type="EMBL" id="JBHRYN010000003">
    <property type="protein sequence ID" value="MFC3700118.1"/>
    <property type="molecule type" value="Genomic_DNA"/>
</dbReference>
<evidence type="ECO:0000259" key="15">
    <source>
        <dbReference type="Pfam" id="PF18075"/>
    </source>
</evidence>
<evidence type="ECO:0000256" key="2">
    <source>
        <dbReference type="ARBA" id="ARBA00007379"/>
    </source>
</evidence>
<dbReference type="Pfam" id="PF02687">
    <property type="entry name" value="FtsX"/>
    <property type="match status" value="1"/>
</dbReference>
<evidence type="ECO:0000256" key="10">
    <source>
        <dbReference type="ARBA" id="ARBA00023136"/>
    </source>
</evidence>
<evidence type="ECO:0000256" key="4">
    <source>
        <dbReference type="ARBA" id="ARBA00021907"/>
    </source>
</evidence>
<dbReference type="PANTHER" id="PTHR47755">
    <property type="entry name" value="CELL DIVISION PROTEIN FTSX"/>
    <property type="match status" value="1"/>
</dbReference>
<feature type="domain" description="FtsX extracellular" evidence="15">
    <location>
        <begin position="81"/>
        <end position="172"/>
    </location>
</feature>
<keyword evidence="6 12" id="KW-0997">Cell inner membrane</keyword>
<comment type="caution">
    <text evidence="16">The sequence shown here is derived from an EMBL/GenBank/DDBJ whole genome shotgun (WGS) entry which is preliminary data.</text>
</comment>
<dbReference type="NCBIfam" id="TIGR00439">
    <property type="entry name" value="FtsX_Gneg"/>
    <property type="match status" value="1"/>
</dbReference>
<dbReference type="PIRSF" id="PIRSF003097">
    <property type="entry name" value="FtsX"/>
    <property type="match status" value="1"/>
</dbReference>
<feature type="transmembrane region" description="Helical" evidence="13">
    <location>
        <begin position="46"/>
        <end position="66"/>
    </location>
</feature>
<proteinExistence type="inferred from homology"/>
<reference evidence="17" key="1">
    <citation type="journal article" date="2019" name="Int. J. Syst. Evol. Microbiol.">
        <title>The Global Catalogue of Microorganisms (GCM) 10K type strain sequencing project: providing services to taxonomists for standard genome sequencing and annotation.</title>
        <authorList>
            <consortium name="The Broad Institute Genomics Platform"/>
            <consortium name="The Broad Institute Genome Sequencing Center for Infectious Disease"/>
            <person name="Wu L."/>
            <person name="Ma J."/>
        </authorList>
    </citation>
    <scope>NUCLEOTIDE SEQUENCE [LARGE SCALE GENOMIC DNA]</scope>
    <source>
        <strain evidence="17">CECT 8288</strain>
    </source>
</reference>
<evidence type="ECO:0000256" key="13">
    <source>
        <dbReference type="SAM" id="Phobius"/>
    </source>
</evidence>
<protein>
    <recommendedName>
        <fullName evidence="4 12">Cell division protein FtsX</fullName>
    </recommendedName>
</protein>
<evidence type="ECO:0000256" key="1">
    <source>
        <dbReference type="ARBA" id="ARBA00004429"/>
    </source>
</evidence>
<feature type="transmembrane region" description="Helical" evidence="13">
    <location>
        <begin position="192"/>
        <end position="212"/>
    </location>
</feature>
<sequence>MSKRKAATNRRRNRAPTIDVKSWLRHHRQCAVESLIRLVKHPISSALTWLVIAIAIMLPTLFYVAFHAVNLSTQAWQAGGQITLYLSDDTNKAEGLALSADLASRPEIEFSQYIDKQQAWSDFQSALTMTNELADFSNPLPASIVLIPKQQSSVELEALVLTLQGLANVDNIQIDLEWISRLNQLLALAEKVVQLIGLILAVAVVLIVGNTIRLNIESRKDEIRIIKLLGATDAYIKRPFVYLGFWYGCLGGLAAWLLITLISLSIHSTLSEFLSSYNLLAPKLWLTGRQIILLLLASILISLFGARIALWRHLREFDQPK</sequence>
<evidence type="ECO:0000256" key="3">
    <source>
        <dbReference type="ARBA" id="ARBA00011160"/>
    </source>
</evidence>
<dbReference type="Gene3D" id="3.30.70.3040">
    <property type="match status" value="1"/>
</dbReference>
<feature type="transmembrane region" description="Helical" evidence="13">
    <location>
        <begin position="245"/>
        <end position="270"/>
    </location>
</feature>
<keyword evidence="5 12" id="KW-1003">Cell membrane</keyword>
<dbReference type="Pfam" id="PF18075">
    <property type="entry name" value="FtsX_ECD"/>
    <property type="match status" value="1"/>
</dbReference>
<dbReference type="RefSeq" id="WP_290280846.1">
    <property type="nucleotide sequence ID" value="NZ_JAUFQI010000001.1"/>
</dbReference>
<feature type="domain" description="ABC3 transporter permease C-terminal" evidence="14">
    <location>
        <begin position="196"/>
        <end position="312"/>
    </location>
</feature>
<dbReference type="InterPro" id="IPR040690">
    <property type="entry name" value="FtsX_ECD"/>
</dbReference>
<dbReference type="InterPro" id="IPR004513">
    <property type="entry name" value="FtsX"/>
</dbReference>
<keyword evidence="10 12" id="KW-0472">Membrane</keyword>
<evidence type="ECO:0000256" key="7">
    <source>
        <dbReference type="ARBA" id="ARBA00022618"/>
    </source>
</evidence>
<organism evidence="16 17">
    <name type="scientific">Reinekea marina</name>
    <dbReference type="NCBI Taxonomy" id="1310421"/>
    <lineage>
        <taxon>Bacteria</taxon>
        <taxon>Pseudomonadati</taxon>
        <taxon>Pseudomonadota</taxon>
        <taxon>Gammaproteobacteria</taxon>
        <taxon>Oceanospirillales</taxon>
        <taxon>Saccharospirillaceae</taxon>
        <taxon>Reinekea</taxon>
    </lineage>
</organism>
<keyword evidence="17" id="KW-1185">Reference proteome</keyword>
<comment type="function">
    <text evidence="12">Part of the ABC transporter FtsEX involved in cellular division.</text>
</comment>
<keyword evidence="7 12" id="KW-0132">Cell division</keyword>
<evidence type="ECO:0000313" key="17">
    <source>
        <dbReference type="Proteomes" id="UP001595710"/>
    </source>
</evidence>
<evidence type="ECO:0000313" key="16">
    <source>
        <dbReference type="EMBL" id="MFC3700118.1"/>
    </source>
</evidence>
<keyword evidence="8 13" id="KW-0812">Transmembrane</keyword>
<dbReference type="Proteomes" id="UP001595710">
    <property type="component" value="Unassembled WGS sequence"/>
</dbReference>
<dbReference type="InterPro" id="IPR047590">
    <property type="entry name" value="FtsX_proteobact-type"/>
</dbReference>
<keyword evidence="11 12" id="KW-0131">Cell cycle</keyword>